<evidence type="ECO:0000256" key="12">
    <source>
        <dbReference type="SAM" id="MobiDB-lite"/>
    </source>
</evidence>
<keyword evidence="15" id="KW-1185">Reference proteome</keyword>
<dbReference type="GO" id="GO:0032259">
    <property type="term" value="P:methylation"/>
    <property type="evidence" value="ECO:0007669"/>
    <property type="project" value="UniProtKB-KW"/>
</dbReference>
<evidence type="ECO:0000313" key="15">
    <source>
        <dbReference type="Proteomes" id="UP000310158"/>
    </source>
</evidence>
<dbReference type="Proteomes" id="UP000310158">
    <property type="component" value="Unassembled WGS sequence"/>
</dbReference>
<dbReference type="PROSITE" id="PS00374">
    <property type="entry name" value="MGMT"/>
    <property type="match status" value="1"/>
</dbReference>
<dbReference type="GO" id="GO:0003908">
    <property type="term" value="F:methylated-DNA-[protein]-cysteine S-methyltransferase activity"/>
    <property type="evidence" value="ECO:0007669"/>
    <property type="project" value="UniProtKB-EC"/>
</dbReference>
<evidence type="ECO:0000256" key="9">
    <source>
        <dbReference type="ARBA" id="ARBA00030795"/>
    </source>
</evidence>
<evidence type="ECO:0000256" key="4">
    <source>
        <dbReference type="ARBA" id="ARBA00015377"/>
    </source>
</evidence>
<feature type="region of interest" description="Disordered" evidence="12">
    <location>
        <begin position="22"/>
        <end position="82"/>
    </location>
</feature>
<keyword evidence="5" id="KW-0489">Methyltransferase</keyword>
<accession>A0A4S4LY90</accession>
<dbReference type="SUPFAM" id="SSF46767">
    <property type="entry name" value="Methylated DNA-protein cysteine methyltransferase, C-terminal domain"/>
    <property type="match status" value="1"/>
</dbReference>
<evidence type="ECO:0000256" key="10">
    <source>
        <dbReference type="ARBA" id="ARBA00031621"/>
    </source>
</evidence>
<organism evidence="14 15">
    <name type="scientific">Bondarzewia mesenterica</name>
    <dbReference type="NCBI Taxonomy" id="1095465"/>
    <lineage>
        <taxon>Eukaryota</taxon>
        <taxon>Fungi</taxon>
        <taxon>Dikarya</taxon>
        <taxon>Basidiomycota</taxon>
        <taxon>Agaricomycotina</taxon>
        <taxon>Agaricomycetes</taxon>
        <taxon>Russulales</taxon>
        <taxon>Bondarzewiaceae</taxon>
        <taxon>Bondarzewia</taxon>
    </lineage>
</organism>
<dbReference type="Pfam" id="PF01035">
    <property type="entry name" value="DNA_binding_1"/>
    <property type="match status" value="1"/>
</dbReference>
<dbReference type="InterPro" id="IPR014048">
    <property type="entry name" value="MethylDNA_cys_MeTrfase_DNA-bd"/>
</dbReference>
<dbReference type="OrthoDB" id="1907495at2759"/>
<comment type="caution">
    <text evidence="14">The sequence shown here is derived from an EMBL/GenBank/DDBJ whole genome shotgun (WGS) entry which is preliminary data.</text>
</comment>
<comment type="catalytic activity">
    <reaction evidence="11">
        <text>a 6-O-methyl-2'-deoxyguanosine in DNA + L-cysteinyl-[protein] = S-methyl-L-cysteinyl-[protein] + a 2'-deoxyguanosine in DNA</text>
        <dbReference type="Rhea" id="RHEA:24000"/>
        <dbReference type="Rhea" id="RHEA-COMP:10131"/>
        <dbReference type="Rhea" id="RHEA-COMP:10132"/>
        <dbReference type="Rhea" id="RHEA-COMP:11367"/>
        <dbReference type="Rhea" id="RHEA-COMP:11368"/>
        <dbReference type="ChEBI" id="CHEBI:29950"/>
        <dbReference type="ChEBI" id="CHEBI:82612"/>
        <dbReference type="ChEBI" id="CHEBI:85445"/>
        <dbReference type="ChEBI" id="CHEBI:85448"/>
        <dbReference type="EC" id="2.1.1.63"/>
    </reaction>
</comment>
<keyword evidence="7" id="KW-0227">DNA damage</keyword>
<proteinExistence type="inferred from homology"/>
<evidence type="ECO:0000256" key="11">
    <source>
        <dbReference type="ARBA" id="ARBA00049348"/>
    </source>
</evidence>
<feature type="compositionally biased region" description="Low complexity" evidence="12">
    <location>
        <begin position="22"/>
        <end position="53"/>
    </location>
</feature>
<gene>
    <name evidence="14" type="ORF">EW146_g3257</name>
</gene>
<dbReference type="CDD" id="cd06445">
    <property type="entry name" value="ATase"/>
    <property type="match status" value="1"/>
</dbReference>
<comment type="similarity">
    <text evidence="2">Belongs to the MGMT family.</text>
</comment>
<dbReference type="InterPro" id="IPR036388">
    <property type="entry name" value="WH-like_DNA-bd_sf"/>
</dbReference>
<evidence type="ECO:0000256" key="6">
    <source>
        <dbReference type="ARBA" id="ARBA00022679"/>
    </source>
</evidence>
<dbReference type="EMBL" id="SGPL01000105">
    <property type="protein sequence ID" value="THH17584.1"/>
    <property type="molecule type" value="Genomic_DNA"/>
</dbReference>
<keyword evidence="8" id="KW-0234">DNA repair</keyword>
<keyword evidence="6" id="KW-0808">Transferase</keyword>
<dbReference type="EC" id="2.1.1.63" evidence="3"/>
<evidence type="ECO:0000256" key="1">
    <source>
        <dbReference type="ARBA" id="ARBA00001286"/>
    </source>
</evidence>
<evidence type="ECO:0000256" key="3">
    <source>
        <dbReference type="ARBA" id="ARBA00011918"/>
    </source>
</evidence>
<dbReference type="GO" id="GO:0006281">
    <property type="term" value="P:DNA repair"/>
    <property type="evidence" value="ECO:0007669"/>
    <property type="project" value="UniProtKB-KW"/>
</dbReference>
<dbReference type="NCBIfam" id="TIGR00589">
    <property type="entry name" value="ogt"/>
    <property type="match status" value="1"/>
</dbReference>
<reference evidence="14 15" key="1">
    <citation type="submission" date="2019-02" db="EMBL/GenBank/DDBJ databases">
        <title>Genome sequencing of the rare red list fungi Bondarzewia mesenterica.</title>
        <authorList>
            <person name="Buettner E."/>
            <person name="Kellner H."/>
        </authorList>
    </citation>
    <scope>NUCLEOTIDE SEQUENCE [LARGE SCALE GENOMIC DNA]</scope>
    <source>
        <strain evidence="14 15">DSM 108281</strain>
    </source>
</reference>
<evidence type="ECO:0000256" key="2">
    <source>
        <dbReference type="ARBA" id="ARBA00008711"/>
    </source>
</evidence>
<dbReference type="Gene3D" id="1.10.10.10">
    <property type="entry name" value="Winged helix-like DNA-binding domain superfamily/Winged helix DNA-binding domain"/>
    <property type="match status" value="1"/>
</dbReference>
<feature type="domain" description="Methylated-DNA-[protein]-cysteine S-methyltransferase DNA binding" evidence="13">
    <location>
        <begin position="90"/>
        <end position="158"/>
    </location>
</feature>
<evidence type="ECO:0000256" key="8">
    <source>
        <dbReference type="ARBA" id="ARBA00023204"/>
    </source>
</evidence>
<dbReference type="AlphaFoldDB" id="A0A4S4LY90"/>
<dbReference type="PANTHER" id="PTHR10815">
    <property type="entry name" value="METHYLATED-DNA--PROTEIN-CYSTEINE METHYLTRANSFERASE"/>
    <property type="match status" value="1"/>
</dbReference>
<dbReference type="InterPro" id="IPR001497">
    <property type="entry name" value="MethylDNA_cys_MeTrfase_AS"/>
</dbReference>
<evidence type="ECO:0000256" key="5">
    <source>
        <dbReference type="ARBA" id="ARBA00022603"/>
    </source>
</evidence>
<protein>
    <recommendedName>
        <fullName evidence="4">Methylated-DNA--protein-cysteine methyltransferase</fullName>
        <ecNumber evidence="3">2.1.1.63</ecNumber>
    </recommendedName>
    <alternativeName>
        <fullName evidence="9">6-O-methylguanine-DNA methyltransferase</fullName>
    </alternativeName>
    <alternativeName>
        <fullName evidence="10">O-6-methylguanine-DNA-alkyltransferase</fullName>
    </alternativeName>
</protein>
<dbReference type="InterPro" id="IPR036217">
    <property type="entry name" value="MethylDNA_cys_MeTrfase_DNAb"/>
</dbReference>
<evidence type="ECO:0000256" key="7">
    <source>
        <dbReference type="ARBA" id="ARBA00022763"/>
    </source>
</evidence>
<name>A0A4S4LY90_9AGAM</name>
<comment type="catalytic activity">
    <reaction evidence="1">
        <text>a 4-O-methyl-thymidine in DNA + L-cysteinyl-[protein] = a thymidine in DNA + S-methyl-L-cysteinyl-[protein]</text>
        <dbReference type="Rhea" id="RHEA:53428"/>
        <dbReference type="Rhea" id="RHEA-COMP:10131"/>
        <dbReference type="Rhea" id="RHEA-COMP:10132"/>
        <dbReference type="Rhea" id="RHEA-COMP:13555"/>
        <dbReference type="Rhea" id="RHEA-COMP:13556"/>
        <dbReference type="ChEBI" id="CHEBI:29950"/>
        <dbReference type="ChEBI" id="CHEBI:82612"/>
        <dbReference type="ChEBI" id="CHEBI:137386"/>
        <dbReference type="ChEBI" id="CHEBI:137387"/>
        <dbReference type="EC" id="2.1.1.63"/>
    </reaction>
</comment>
<evidence type="ECO:0000259" key="13">
    <source>
        <dbReference type="Pfam" id="PF01035"/>
    </source>
</evidence>
<dbReference type="PANTHER" id="PTHR10815:SF13">
    <property type="entry name" value="METHYLATED-DNA--PROTEIN-CYSTEINE METHYLTRANSFERASE"/>
    <property type="match status" value="1"/>
</dbReference>
<evidence type="ECO:0000313" key="14">
    <source>
        <dbReference type="EMBL" id="THH17584.1"/>
    </source>
</evidence>
<sequence>MPAIRNIALDLSSFCYKPVENTTLSTASSTRSQSESRSRPSPSRRTSPSVLPSEPRDVPQLPRKFEYPLTPTSRSSYRTPAGKRVPRHHWDVYDLILQIPAGKVSTYKAICTALGTGSPRSVGSALRNNPFAPYVPCHRVVASNFFVGGYCGEWTDLKAGSLKALVGEREGDTRVLVEGEIGSVGWNERFRGKGHGAVQREKLKMLVREGVPFDEGGKLFEGEKYLWRGDEKDESQ</sequence>